<feature type="domain" description="Nephrocystin 3-like N-terminal" evidence="2">
    <location>
        <begin position="68"/>
        <end position="221"/>
    </location>
</feature>
<gene>
    <name evidence="3" type="ORF">V5O48_003359</name>
</gene>
<protein>
    <recommendedName>
        <fullName evidence="2">Nephrocystin 3-like N-terminal domain-containing protein</fullName>
    </recommendedName>
</protein>
<dbReference type="Proteomes" id="UP001465976">
    <property type="component" value="Unassembled WGS sequence"/>
</dbReference>
<organism evidence="3 4">
    <name type="scientific">Marasmius crinis-equi</name>
    <dbReference type="NCBI Taxonomy" id="585013"/>
    <lineage>
        <taxon>Eukaryota</taxon>
        <taxon>Fungi</taxon>
        <taxon>Dikarya</taxon>
        <taxon>Basidiomycota</taxon>
        <taxon>Agaricomycotina</taxon>
        <taxon>Agaricomycetes</taxon>
        <taxon>Agaricomycetidae</taxon>
        <taxon>Agaricales</taxon>
        <taxon>Marasmiineae</taxon>
        <taxon>Marasmiaceae</taxon>
        <taxon>Marasmius</taxon>
    </lineage>
</organism>
<dbReference type="SUPFAM" id="SSF52540">
    <property type="entry name" value="P-loop containing nucleoside triphosphate hydrolases"/>
    <property type="match status" value="1"/>
</dbReference>
<evidence type="ECO:0000313" key="3">
    <source>
        <dbReference type="EMBL" id="KAL0578659.1"/>
    </source>
</evidence>
<dbReference type="Gene3D" id="3.40.50.300">
    <property type="entry name" value="P-loop containing nucleotide triphosphate hydrolases"/>
    <property type="match status" value="1"/>
</dbReference>
<dbReference type="InterPro" id="IPR027417">
    <property type="entry name" value="P-loop_NTPase"/>
</dbReference>
<keyword evidence="4" id="KW-1185">Reference proteome</keyword>
<dbReference type="Pfam" id="PF24883">
    <property type="entry name" value="NPHP3_N"/>
    <property type="match status" value="1"/>
</dbReference>
<dbReference type="InterPro" id="IPR056884">
    <property type="entry name" value="NPHP3-like_N"/>
</dbReference>
<sequence length="354" mass="39863">MNSNRGRDQFVGNGGPITVNNHNAPSESGLNTLAPHVATNAIHYAKSRANRQPCLKGTRGGLIRKLGRWIERPEENGSLYWVSGGAGVGKTSIAQTLCEKYSETHLAASHFFSRNDASRNSSHSFVPTIARQLAKSPALGPHLADAIDVAARFHPDITSADWDYQFKQLITEPCNRVDAEKWKTLPRLIVIDGLDECLDTQELEAKKIVPNLRKKKEQAKLLSLFTTITTGASPLPLRFLIFSRPEPTISNFFRTVATPEFEQLDMRELRHEADADIELYLRHEFSRFPKEHPDAGLPESWPGSSWRTIEIPRSRFPKTGSRSSFVEGPLHILTSDPLINYTTKYWTLWRVLIL</sequence>
<dbReference type="PANTHER" id="PTHR10039">
    <property type="entry name" value="AMELOGENIN"/>
    <property type="match status" value="1"/>
</dbReference>
<proteinExistence type="predicted"/>
<name>A0ABR3FT42_9AGAR</name>
<evidence type="ECO:0000259" key="2">
    <source>
        <dbReference type="Pfam" id="PF24883"/>
    </source>
</evidence>
<dbReference type="PANTHER" id="PTHR10039:SF14">
    <property type="entry name" value="NACHT DOMAIN-CONTAINING PROTEIN"/>
    <property type="match status" value="1"/>
</dbReference>
<evidence type="ECO:0000256" key="1">
    <source>
        <dbReference type="ARBA" id="ARBA00022737"/>
    </source>
</evidence>
<reference evidence="3 4" key="1">
    <citation type="submission" date="2024-02" db="EMBL/GenBank/DDBJ databases">
        <title>A draft genome for the cacao thread blight pathogen Marasmius crinis-equi.</title>
        <authorList>
            <person name="Cohen S.P."/>
            <person name="Baruah I.K."/>
            <person name="Amoako-Attah I."/>
            <person name="Bukari Y."/>
            <person name="Meinhardt L.W."/>
            <person name="Bailey B.A."/>
        </authorList>
    </citation>
    <scope>NUCLEOTIDE SEQUENCE [LARGE SCALE GENOMIC DNA]</scope>
    <source>
        <strain evidence="3 4">GH-76</strain>
    </source>
</reference>
<evidence type="ECO:0000313" key="4">
    <source>
        <dbReference type="Proteomes" id="UP001465976"/>
    </source>
</evidence>
<accession>A0ABR3FT42</accession>
<comment type="caution">
    <text evidence="3">The sequence shown here is derived from an EMBL/GenBank/DDBJ whole genome shotgun (WGS) entry which is preliminary data.</text>
</comment>
<dbReference type="EMBL" id="JBAHYK010000090">
    <property type="protein sequence ID" value="KAL0578659.1"/>
    <property type="molecule type" value="Genomic_DNA"/>
</dbReference>
<keyword evidence="1" id="KW-0677">Repeat</keyword>